<proteinExistence type="predicted"/>
<accession>A0A2A2M3S9</accession>
<evidence type="ECO:0000313" key="2">
    <source>
        <dbReference type="EMBL" id="PAV93096.1"/>
    </source>
</evidence>
<name>A0A2A2M3S9_9BILA</name>
<comment type="caution">
    <text evidence="2">The sequence shown here is derived from an EMBL/GenBank/DDBJ whole genome shotgun (WGS) entry which is preliminary data.</text>
</comment>
<organism evidence="2 3">
    <name type="scientific">Diploscapter pachys</name>
    <dbReference type="NCBI Taxonomy" id="2018661"/>
    <lineage>
        <taxon>Eukaryota</taxon>
        <taxon>Metazoa</taxon>
        <taxon>Ecdysozoa</taxon>
        <taxon>Nematoda</taxon>
        <taxon>Chromadorea</taxon>
        <taxon>Rhabditida</taxon>
        <taxon>Rhabditina</taxon>
        <taxon>Rhabditomorpha</taxon>
        <taxon>Rhabditoidea</taxon>
        <taxon>Rhabditidae</taxon>
        <taxon>Diploscapter</taxon>
    </lineage>
</organism>
<keyword evidence="3" id="KW-1185">Reference proteome</keyword>
<dbReference type="AlphaFoldDB" id="A0A2A2M3S9"/>
<evidence type="ECO:0000313" key="3">
    <source>
        <dbReference type="Proteomes" id="UP000218231"/>
    </source>
</evidence>
<reference evidence="2 3" key="1">
    <citation type="journal article" date="2017" name="Curr. Biol.">
        <title>Genome architecture and evolution of a unichromosomal asexual nematode.</title>
        <authorList>
            <person name="Fradin H."/>
            <person name="Zegar C."/>
            <person name="Gutwein M."/>
            <person name="Lucas J."/>
            <person name="Kovtun M."/>
            <person name="Corcoran D."/>
            <person name="Baugh L.R."/>
            <person name="Kiontke K."/>
            <person name="Gunsalus K."/>
            <person name="Fitch D.H."/>
            <person name="Piano F."/>
        </authorList>
    </citation>
    <scope>NUCLEOTIDE SEQUENCE [LARGE SCALE GENOMIC DNA]</scope>
    <source>
        <strain evidence="2">PF1309</strain>
    </source>
</reference>
<dbReference type="Proteomes" id="UP000218231">
    <property type="component" value="Unassembled WGS sequence"/>
</dbReference>
<feature type="region of interest" description="Disordered" evidence="1">
    <location>
        <begin position="1"/>
        <end position="21"/>
    </location>
</feature>
<dbReference type="EMBL" id="LIAE01005733">
    <property type="protein sequence ID" value="PAV93096.1"/>
    <property type="molecule type" value="Genomic_DNA"/>
</dbReference>
<gene>
    <name evidence="2" type="ORF">WR25_11641</name>
</gene>
<evidence type="ECO:0000256" key="1">
    <source>
        <dbReference type="SAM" id="MobiDB-lite"/>
    </source>
</evidence>
<sequence>MYQGGGQQGMNPNYGYEGGPPPPMIQNPLHAVIQTFLLHAKKVCSGANEEYIRAQRVNSEMQSLFPTYVRRR</sequence>
<protein>
    <submittedName>
        <fullName evidence="2">Uncharacterized protein</fullName>
    </submittedName>
</protein>